<evidence type="ECO:0000313" key="2">
    <source>
        <dbReference type="EMBL" id="OCT46559.1"/>
    </source>
</evidence>
<feature type="compositionally biased region" description="Polar residues" evidence="1">
    <location>
        <begin position="516"/>
        <end position="531"/>
    </location>
</feature>
<keyword evidence="3" id="KW-1185">Reference proteome</keyword>
<organism evidence="2 3">
    <name type="scientific">Cladophialophora carrionii</name>
    <dbReference type="NCBI Taxonomy" id="86049"/>
    <lineage>
        <taxon>Eukaryota</taxon>
        <taxon>Fungi</taxon>
        <taxon>Dikarya</taxon>
        <taxon>Ascomycota</taxon>
        <taxon>Pezizomycotina</taxon>
        <taxon>Eurotiomycetes</taxon>
        <taxon>Chaetothyriomycetidae</taxon>
        <taxon>Chaetothyriales</taxon>
        <taxon>Herpotrichiellaceae</taxon>
        <taxon>Cladophialophora</taxon>
    </lineage>
</organism>
<sequence>MAHKHLGERARSTEPQNCANHRTVQKVFLNQICEDCLLAELDAGTNPDRNRENTHETEVTVQESGEGLIWDSEVKIGIEGQGPVSATSPAVQNAPQPIIEPLDDRQISESQVQITIQYEDHSEFEEDVRSPTFTASPPVRSSRTSSVGISPAGARYTQSCQLMSPNYLSKRHGRDFRSRVSGIDDADDEFERTERFSGNPRQTERGRALTRSNRHKDERSEPEAEIPVESVSVHTAGWPRSRFHSLRSLSTTFLSAVRGDEARTDQTSATYPTSGSSLSVPRIRNPFCTIRSRRSSPLMQESSSLNCAAWKDSPVNHGSVSEAHNLQPMLPRKPTRKDLTPCLAKDLTRTKAVWPPSTGTPCELLQSPSSMGIDSDCDDQETAFSETQKSDSYSDTVFETDSRVTSLHSEATPPHYADRETSGCCMVPSIPKSSTMDTLRAVINDLGLGVDSQGACPSQSPIAPDEKVVVQCRIADVTEHGLIATPGLSTQQEQLHGCHHRKGKKGFTVYPARSASLTSPEGQSMSSNQYSHEAVHKPDPTPASETGHRY</sequence>
<proteinExistence type="predicted"/>
<dbReference type="OrthoDB" id="4161069at2759"/>
<protein>
    <submittedName>
        <fullName evidence="2">Uncharacterized protein</fullName>
    </submittedName>
</protein>
<dbReference type="AlphaFoldDB" id="A0A1C1CDI2"/>
<accession>A0A1C1CDI2</accession>
<dbReference type="Proteomes" id="UP000094526">
    <property type="component" value="Unassembled WGS sequence"/>
</dbReference>
<dbReference type="VEuPathDB" id="FungiDB:CLCR_01918"/>
<comment type="caution">
    <text evidence="2">The sequence shown here is derived from an EMBL/GenBank/DDBJ whole genome shotgun (WGS) entry which is preliminary data.</text>
</comment>
<dbReference type="VEuPathDB" id="FungiDB:G647_01288"/>
<feature type="region of interest" description="Disordered" evidence="1">
    <location>
        <begin position="122"/>
        <end position="150"/>
    </location>
</feature>
<reference evidence="3" key="1">
    <citation type="submission" date="2015-07" db="EMBL/GenBank/DDBJ databases">
        <authorList>
            <person name="Teixeira M.M."/>
            <person name="Souza R.C."/>
            <person name="Almeida L.G."/>
            <person name="Vicente V.A."/>
            <person name="de Hoog S."/>
            <person name="Bocca A.L."/>
            <person name="de Almeida S.R."/>
            <person name="Vasconcelos A.T."/>
            <person name="Felipe M.S."/>
        </authorList>
    </citation>
    <scope>NUCLEOTIDE SEQUENCE [LARGE SCALE GENOMIC DNA]</scope>
    <source>
        <strain evidence="3">KSF</strain>
    </source>
</reference>
<gene>
    <name evidence="2" type="ORF">CLCR_01918</name>
</gene>
<feature type="region of interest" description="Disordered" evidence="1">
    <location>
        <begin position="189"/>
        <end position="227"/>
    </location>
</feature>
<feature type="compositionally biased region" description="Low complexity" evidence="1">
    <location>
        <begin position="134"/>
        <end position="147"/>
    </location>
</feature>
<evidence type="ECO:0000256" key="1">
    <source>
        <dbReference type="SAM" id="MobiDB-lite"/>
    </source>
</evidence>
<feature type="region of interest" description="Disordered" evidence="1">
    <location>
        <begin position="516"/>
        <end position="550"/>
    </location>
</feature>
<evidence type="ECO:0000313" key="3">
    <source>
        <dbReference type="Proteomes" id="UP000094526"/>
    </source>
</evidence>
<dbReference type="EMBL" id="LGRB01000015">
    <property type="protein sequence ID" value="OCT46559.1"/>
    <property type="molecule type" value="Genomic_DNA"/>
</dbReference>
<name>A0A1C1CDI2_9EURO</name>